<accession>A0A0A9FLQ9</accession>
<evidence type="ECO:0000313" key="1">
    <source>
        <dbReference type="EMBL" id="JAE12154.1"/>
    </source>
</evidence>
<dbReference type="EMBL" id="GBRH01185742">
    <property type="protein sequence ID" value="JAE12154.1"/>
    <property type="molecule type" value="Transcribed_RNA"/>
</dbReference>
<sequence length="28" mass="3011">MCRNSSDPLPWCACLNLVCGFSCSSRGC</sequence>
<reference evidence="1" key="1">
    <citation type="submission" date="2014-09" db="EMBL/GenBank/DDBJ databases">
        <authorList>
            <person name="Magalhaes I.L.F."/>
            <person name="Oliveira U."/>
            <person name="Santos F.R."/>
            <person name="Vidigal T.H.D.A."/>
            <person name="Brescovit A.D."/>
            <person name="Santos A.J."/>
        </authorList>
    </citation>
    <scope>NUCLEOTIDE SEQUENCE</scope>
    <source>
        <tissue evidence="1">Shoot tissue taken approximately 20 cm above the soil surface</tissue>
    </source>
</reference>
<proteinExistence type="predicted"/>
<name>A0A0A9FLQ9_ARUDO</name>
<protein>
    <submittedName>
        <fullName evidence="1">Uncharacterized protein</fullName>
    </submittedName>
</protein>
<dbReference type="AlphaFoldDB" id="A0A0A9FLQ9"/>
<organism evidence="1">
    <name type="scientific">Arundo donax</name>
    <name type="common">Giant reed</name>
    <name type="synonym">Donax arundinaceus</name>
    <dbReference type="NCBI Taxonomy" id="35708"/>
    <lineage>
        <taxon>Eukaryota</taxon>
        <taxon>Viridiplantae</taxon>
        <taxon>Streptophyta</taxon>
        <taxon>Embryophyta</taxon>
        <taxon>Tracheophyta</taxon>
        <taxon>Spermatophyta</taxon>
        <taxon>Magnoliopsida</taxon>
        <taxon>Liliopsida</taxon>
        <taxon>Poales</taxon>
        <taxon>Poaceae</taxon>
        <taxon>PACMAD clade</taxon>
        <taxon>Arundinoideae</taxon>
        <taxon>Arundineae</taxon>
        <taxon>Arundo</taxon>
    </lineage>
</organism>
<reference evidence="1" key="2">
    <citation type="journal article" date="2015" name="Data Brief">
        <title>Shoot transcriptome of the giant reed, Arundo donax.</title>
        <authorList>
            <person name="Barrero R.A."/>
            <person name="Guerrero F.D."/>
            <person name="Moolhuijzen P."/>
            <person name="Goolsby J.A."/>
            <person name="Tidwell J."/>
            <person name="Bellgard S.E."/>
            <person name="Bellgard M.I."/>
        </authorList>
    </citation>
    <scope>NUCLEOTIDE SEQUENCE</scope>
    <source>
        <tissue evidence="1">Shoot tissue taken approximately 20 cm above the soil surface</tissue>
    </source>
</reference>